<sequence length="388" mass="44767">MNFPDDIEILKEKVEKFLDPISSAVEKGTKGEKNFLFTASRTEAGRSLPPYYQLYFLFVDLLGYKNLGQFEKVAWSVPIDYNGTAYLLEHRKLGMGLFASDKENQEPECQEIVKKINKAVKISQPYFEWVANESAKRSNLNVLNHSLRLHDRYTYFIDEYYKKIQEANTRKDERIRTQHSENSWSVEIPYYRLKNESEWLAISAIDAFFSFTEHVFIHAAILRGAALTGEDVANLADNEWASKFKECLDIQDQEVKVHYDQLVSIKRQIRNYVAHGAFGKNGEAFQIHSGAGAVPLLMPHQKGSSRFSMQSGIEFNEAEAIKTVEEFMQFYWESKAFPEIIYIQSSMPSILPYASDSTYARAMSSIEKMEDFVEYLTGMHDNAANMDW</sequence>
<dbReference type="KEGG" id="kpd:CW740_00160"/>
<name>A0A2K9A886_9GAMM</name>
<proteinExistence type="predicted"/>
<accession>A0A2K9A886</accession>
<evidence type="ECO:0000313" key="1">
    <source>
        <dbReference type="EMBL" id="AUD80015.1"/>
    </source>
</evidence>
<dbReference type="AlphaFoldDB" id="A0A2K9A886"/>
<keyword evidence="2" id="KW-1185">Reference proteome</keyword>
<evidence type="ECO:0000313" key="2">
    <source>
        <dbReference type="Proteomes" id="UP000232693"/>
    </source>
</evidence>
<dbReference type="OrthoDB" id="6057847at2"/>
<protein>
    <submittedName>
        <fullName evidence="1">Uncharacterized protein</fullName>
    </submittedName>
</protein>
<dbReference type="EMBL" id="CP025120">
    <property type="protein sequence ID" value="AUD80015.1"/>
    <property type="molecule type" value="Genomic_DNA"/>
</dbReference>
<reference evidence="1 2" key="1">
    <citation type="submission" date="2017-12" db="EMBL/GenBank/DDBJ databases">
        <title>Kangiella profundi FT102 completed genome.</title>
        <authorList>
            <person name="Xu J."/>
            <person name="Wang J."/>
            <person name="Lu Y."/>
        </authorList>
    </citation>
    <scope>NUCLEOTIDE SEQUENCE [LARGE SCALE GENOMIC DNA]</scope>
    <source>
        <strain evidence="1 2">FT102</strain>
    </source>
</reference>
<dbReference type="Proteomes" id="UP000232693">
    <property type="component" value="Chromosome"/>
</dbReference>
<organism evidence="1 2">
    <name type="scientific">Kangiella profundi</name>
    <dbReference type="NCBI Taxonomy" id="1561924"/>
    <lineage>
        <taxon>Bacteria</taxon>
        <taxon>Pseudomonadati</taxon>
        <taxon>Pseudomonadota</taxon>
        <taxon>Gammaproteobacteria</taxon>
        <taxon>Kangiellales</taxon>
        <taxon>Kangiellaceae</taxon>
        <taxon>Kangiella</taxon>
    </lineage>
</organism>
<gene>
    <name evidence="1" type="ORF">CW740_00160</name>
</gene>